<dbReference type="Proteomes" id="UP000178348">
    <property type="component" value="Unassembled WGS sequence"/>
</dbReference>
<dbReference type="PANTHER" id="PTHR21716:SF4">
    <property type="entry name" value="TRANSMEMBRANE PROTEIN 245"/>
    <property type="match status" value="1"/>
</dbReference>
<proteinExistence type="inferred from homology"/>
<evidence type="ECO:0000256" key="5">
    <source>
        <dbReference type="ARBA" id="ARBA00023136"/>
    </source>
</evidence>
<organism evidence="7 8">
    <name type="scientific">Candidatus Liptonbacteria bacterium RIFCSPLOWO2_01_FULL_53_13</name>
    <dbReference type="NCBI Taxonomy" id="1798651"/>
    <lineage>
        <taxon>Bacteria</taxon>
        <taxon>Candidatus Liptoniibacteriota</taxon>
    </lineage>
</organism>
<dbReference type="PANTHER" id="PTHR21716">
    <property type="entry name" value="TRANSMEMBRANE PROTEIN"/>
    <property type="match status" value="1"/>
</dbReference>
<accession>A0A1G2CM33</accession>
<evidence type="ECO:0000256" key="2">
    <source>
        <dbReference type="ARBA" id="ARBA00009773"/>
    </source>
</evidence>
<feature type="transmembrane region" description="Helical" evidence="6">
    <location>
        <begin position="199"/>
        <end position="221"/>
    </location>
</feature>
<comment type="similarity">
    <text evidence="2">Belongs to the autoinducer-2 exporter (AI-2E) (TC 2.A.86) family.</text>
</comment>
<feature type="transmembrane region" description="Helical" evidence="6">
    <location>
        <begin position="299"/>
        <end position="329"/>
    </location>
</feature>
<feature type="transmembrane region" description="Helical" evidence="6">
    <location>
        <begin position="62"/>
        <end position="86"/>
    </location>
</feature>
<dbReference type="EMBL" id="MHLB01000011">
    <property type="protein sequence ID" value="OGZ02464.1"/>
    <property type="molecule type" value="Genomic_DNA"/>
</dbReference>
<evidence type="ECO:0000256" key="1">
    <source>
        <dbReference type="ARBA" id="ARBA00004141"/>
    </source>
</evidence>
<gene>
    <name evidence="7" type="ORF">A2946_02740</name>
</gene>
<evidence type="ECO:0000256" key="3">
    <source>
        <dbReference type="ARBA" id="ARBA00022692"/>
    </source>
</evidence>
<keyword evidence="5 6" id="KW-0472">Membrane</keyword>
<feature type="transmembrane region" description="Helical" evidence="6">
    <location>
        <begin position="142"/>
        <end position="164"/>
    </location>
</feature>
<sequence length="339" mass="36831">MSLRSNETYFFFALLIITALLAGFMVLPFVTDLVLAAVFAVVFWPLRQWFAKRMPNRPGLAAGITALIALLIVLVPLNFFGIRIILEANTLYSHLVQNRESIQEFFARATEWFGGSVSLPVESIGEYATQGLRWLVSKAGAIFSELAGIFFHFVLWAVALYYCLKEGGRILQYIREVAPLPSGDDEKFFGRLESAVRSIVVGSLVIALLQGFLTGVGFALFGVANPVLWGFFAVIASMVPGVGAMIVTVPGALYLLASQNGLFGPVGLLLWGMLIVGTADNIARPFLLKRGVKVHQFLVLLSVLGGLAAFGPMGFVLGPLVLSLLFALLDIYPIMALRP</sequence>
<comment type="caution">
    <text evidence="7">The sequence shown here is derived from an EMBL/GenBank/DDBJ whole genome shotgun (WGS) entry which is preliminary data.</text>
</comment>
<evidence type="ECO:0008006" key="9">
    <source>
        <dbReference type="Google" id="ProtNLM"/>
    </source>
</evidence>
<dbReference type="GO" id="GO:0016020">
    <property type="term" value="C:membrane"/>
    <property type="evidence" value="ECO:0007669"/>
    <property type="project" value="UniProtKB-SubCell"/>
</dbReference>
<dbReference type="InterPro" id="IPR002549">
    <property type="entry name" value="AI-2E-like"/>
</dbReference>
<dbReference type="Pfam" id="PF01594">
    <property type="entry name" value="AI-2E_transport"/>
    <property type="match status" value="1"/>
</dbReference>
<evidence type="ECO:0000256" key="6">
    <source>
        <dbReference type="SAM" id="Phobius"/>
    </source>
</evidence>
<comment type="subcellular location">
    <subcellularLocation>
        <location evidence="1">Membrane</location>
        <topology evidence="1">Multi-pass membrane protein</topology>
    </subcellularLocation>
</comment>
<feature type="transmembrane region" description="Helical" evidence="6">
    <location>
        <begin position="9"/>
        <end position="27"/>
    </location>
</feature>
<feature type="transmembrane region" description="Helical" evidence="6">
    <location>
        <begin position="227"/>
        <end position="255"/>
    </location>
</feature>
<keyword evidence="3 6" id="KW-0812">Transmembrane</keyword>
<evidence type="ECO:0000313" key="8">
    <source>
        <dbReference type="Proteomes" id="UP000178348"/>
    </source>
</evidence>
<protein>
    <recommendedName>
        <fullName evidence="9">AI-2E family transporter</fullName>
    </recommendedName>
</protein>
<evidence type="ECO:0000256" key="4">
    <source>
        <dbReference type="ARBA" id="ARBA00022989"/>
    </source>
</evidence>
<reference evidence="7 8" key="1">
    <citation type="journal article" date="2016" name="Nat. Commun.">
        <title>Thousands of microbial genomes shed light on interconnected biogeochemical processes in an aquifer system.</title>
        <authorList>
            <person name="Anantharaman K."/>
            <person name="Brown C.T."/>
            <person name="Hug L.A."/>
            <person name="Sharon I."/>
            <person name="Castelle C.J."/>
            <person name="Probst A.J."/>
            <person name="Thomas B.C."/>
            <person name="Singh A."/>
            <person name="Wilkins M.J."/>
            <person name="Karaoz U."/>
            <person name="Brodie E.L."/>
            <person name="Williams K.H."/>
            <person name="Hubbard S.S."/>
            <person name="Banfield J.F."/>
        </authorList>
    </citation>
    <scope>NUCLEOTIDE SEQUENCE [LARGE SCALE GENOMIC DNA]</scope>
</reference>
<evidence type="ECO:0000313" key="7">
    <source>
        <dbReference type="EMBL" id="OGZ02464.1"/>
    </source>
</evidence>
<keyword evidence="4 6" id="KW-1133">Transmembrane helix</keyword>
<feature type="transmembrane region" description="Helical" evidence="6">
    <location>
        <begin position="262"/>
        <end position="279"/>
    </location>
</feature>
<dbReference type="AlphaFoldDB" id="A0A1G2CM33"/>
<name>A0A1G2CM33_9BACT</name>